<dbReference type="SUPFAM" id="SSF53335">
    <property type="entry name" value="S-adenosyl-L-methionine-dependent methyltransferases"/>
    <property type="match status" value="1"/>
</dbReference>
<evidence type="ECO:0000313" key="2">
    <source>
        <dbReference type="EMBL" id="GAA2901289.1"/>
    </source>
</evidence>
<dbReference type="InterPro" id="IPR029063">
    <property type="entry name" value="SAM-dependent_MTases_sf"/>
</dbReference>
<organism evidence="2 3">
    <name type="scientific">Streptosporangium fragile</name>
    <dbReference type="NCBI Taxonomy" id="46186"/>
    <lineage>
        <taxon>Bacteria</taxon>
        <taxon>Bacillati</taxon>
        <taxon>Actinomycetota</taxon>
        <taxon>Actinomycetes</taxon>
        <taxon>Streptosporangiales</taxon>
        <taxon>Streptosporangiaceae</taxon>
        <taxon>Streptosporangium</taxon>
    </lineage>
</organism>
<comment type="caution">
    <text evidence="2">The sequence shown here is derived from an EMBL/GenBank/DDBJ whole genome shotgun (WGS) entry which is preliminary data.</text>
</comment>
<evidence type="ECO:0000259" key="1">
    <source>
        <dbReference type="Pfam" id="PF08241"/>
    </source>
</evidence>
<dbReference type="EMBL" id="BAAAVI010000070">
    <property type="protein sequence ID" value="GAA2901289.1"/>
    <property type="molecule type" value="Genomic_DNA"/>
</dbReference>
<protein>
    <recommendedName>
        <fullName evidence="1">Methyltransferase type 11 domain-containing protein</fullName>
    </recommendedName>
</protein>
<dbReference type="CDD" id="cd02440">
    <property type="entry name" value="AdoMet_MTases"/>
    <property type="match status" value="1"/>
</dbReference>
<dbReference type="InterPro" id="IPR016181">
    <property type="entry name" value="Acyl_CoA_acyltransferase"/>
</dbReference>
<name>A0ABN3W7V4_9ACTN</name>
<dbReference type="InterPro" id="IPR013216">
    <property type="entry name" value="Methyltransf_11"/>
</dbReference>
<dbReference type="RefSeq" id="WP_344979940.1">
    <property type="nucleotide sequence ID" value="NZ_BAAAVI010000070.1"/>
</dbReference>
<dbReference type="Gene3D" id="3.40.50.150">
    <property type="entry name" value="Vaccinia Virus protein VP39"/>
    <property type="match status" value="1"/>
</dbReference>
<feature type="domain" description="Methyltransferase type 11" evidence="1">
    <location>
        <begin position="261"/>
        <end position="356"/>
    </location>
</feature>
<evidence type="ECO:0000313" key="3">
    <source>
        <dbReference type="Proteomes" id="UP001500831"/>
    </source>
</evidence>
<dbReference type="Proteomes" id="UP001500831">
    <property type="component" value="Unassembled WGS sequence"/>
</dbReference>
<dbReference type="InterPro" id="IPR050508">
    <property type="entry name" value="Methyltransf_Superfamily"/>
</dbReference>
<sequence length="478" mass="52551">MDRENGIEARWMTWHEAGDEIVDLRRRAFVDELGWSERWVRHARDPEGLHLCAVSGGKIVAVISAYLYEPGAPELADAALPDVDGWTVQLGKRVEVAEHRGHLVSARIGTSMVRQICESLRPARFFLLLLQNGHPHLVDRYARRGFARYGDVGSGDDALTVMTVEGEEALEEFHLKNRRVDRETASGDDPIPVPSLVRFLAGTGRGDLLAADRLGAENLYLESLPPGDELPRLSAQGRLMLAEQRPRLAATPFPPAPASLLDIGSGPGDYLAAIAGETPFAGYRVQGVEPAPELLARARAAFPGHTFRPGSAYATGEADSSHDVITAHFVLVHLRSPDLALLEMRRVLRPGGLLYVVDGDNTSFRGPDVIRHVVETYNHGYAGDRLIMKDLPARAAEFGFQPVRRFATTMRNTGGTGPVFGPDEIRLGRKESWSLLSFLREWGGGTEAYREAEEHYFGTECEISMNVETQVYRLGSAG</sequence>
<reference evidence="2 3" key="1">
    <citation type="journal article" date="2019" name="Int. J. Syst. Evol. Microbiol.">
        <title>The Global Catalogue of Microorganisms (GCM) 10K type strain sequencing project: providing services to taxonomists for standard genome sequencing and annotation.</title>
        <authorList>
            <consortium name="The Broad Institute Genomics Platform"/>
            <consortium name="The Broad Institute Genome Sequencing Center for Infectious Disease"/>
            <person name="Wu L."/>
            <person name="Ma J."/>
        </authorList>
    </citation>
    <scope>NUCLEOTIDE SEQUENCE [LARGE SCALE GENOMIC DNA]</scope>
    <source>
        <strain evidence="2 3">JCM 6242</strain>
    </source>
</reference>
<proteinExistence type="predicted"/>
<keyword evidence="3" id="KW-1185">Reference proteome</keyword>
<dbReference type="SUPFAM" id="SSF55729">
    <property type="entry name" value="Acyl-CoA N-acyltransferases (Nat)"/>
    <property type="match status" value="1"/>
</dbReference>
<dbReference type="PANTHER" id="PTHR42912">
    <property type="entry name" value="METHYLTRANSFERASE"/>
    <property type="match status" value="1"/>
</dbReference>
<gene>
    <name evidence="2" type="ORF">GCM10010517_67090</name>
</gene>
<dbReference type="Pfam" id="PF08241">
    <property type="entry name" value="Methyltransf_11"/>
    <property type="match status" value="1"/>
</dbReference>
<accession>A0ABN3W7V4</accession>
<dbReference type="Gene3D" id="3.40.630.30">
    <property type="match status" value="1"/>
</dbReference>